<sequence>MFTKLRITNSGKTRGKRKRGSSAQGGGNVLEFVRLEQEGLALLKQWFQDPEALRRLSGMLPLERWLPFVLQNPDYYAWIVYESGQPVGQIDAETEADGTAYVSLLVNPGLRGRGYGSRMLAALLQRPELTAVRRWEAGIEPDNIASIRCFRKAGFVEQEVDEDGFMRLVFIPFPA</sequence>
<dbReference type="SUPFAM" id="SSF55729">
    <property type="entry name" value="Acyl-CoA N-acyltransferases (Nat)"/>
    <property type="match status" value="1"/>
</dbReference>
<keyword evidence="3" id="KW-0808">Transferase</keyword>
<feature type="compositionally biased region" description="Polar residues" evidence="1">
    <location>
        <begin position="1"/>
        <end position="12"/>
    </location>
</feature>
<name>A0A2V5KCF4_9BACL</name>
<comment type="caution">
    <text evidence="3">The sequence shown here is derived from an EMBL/GenBank/DDBJ whole genome shotgun (WGS) entry which is preliminary data.</text>
</comment>
<protein>
    <submittedName>
        <fullName evidence="3">GNAT family N-acetyltransferase</fullName>
    </submittedName>
</protein>
<dbReference type="InterPro" id="IPR000182">
    <property type="entry name" value="GNAT_dom"/>
</dbReference>
<proteinExistence type="predicted"/>
<evidence type="ECO:0000256" key="1">
    <source>
        <dbReference type="SAM" id="MobiDB-lite"/>
    </source>
</evidence>
<evidence type="ECO:0000259" key="2">
    <source>
        <dbReference type="PROSITE" id="PS51186"/>
    </source>
</evidence>
<dbReference type="CDD" id="cd04301">
    <property type="entry name" value="NAT_SF"/>
    <property type="match status" value="1"/>
</dbReference>
<dbReference type="InterPro" id="IPR016181">
    <property type="entry name" value="Acyl_CoA_acyltransferase"/>
</dbReference>
<dbReference type="Pfam" id="PF00583">
    <property type="entry name" value="Acetyltransf_1"/>
    <property type="match status" value="1"/>
</dbReference>
<gene>
    <name evidence="3" type="ORF">DLM86_02280</name>
</gene>
<keyword evidence="4" id="KW-1185">Reference proteome</keyword>
<dbReference type="AlphaFoldDB" id="A0A2V5KCF4"/>
<dbReference type="Proteomes" id="UP000247476">
    <property type="component" value="Unassembled WGS sequence"/>
</dbReference>
<dbReference type="PROSITE" id="PS51186">
    <property type="entry name" value="GNAT"/>
    <property type="match status" value="1"/>
</dbReference>
<evidence type="ECO:0000313" key="4">
    <source>
        <dbReference type="Proteomes" id="UP000247476"/>
    </source>
</evidence>
<dbReference type="InterPro" id="IPR051531">
    <property type="entry name" value="N-acetyltransferase"/>
</dbReference>
<dbReference type="GO" id="GO:0016747">
    <property type="term" value="F:acyltransferase activity, transferring groups other than amino-acyl groups"/>
    <property type="evidence" value="ECO:0007669"/>
    <property type="project" value="InterPro"/>
</dbReference>
<dbReference type="Gene3D" id="3.40.630.30">
    <property type="match status" value="1"/>
</dbReference>
<feature type="region of interest" description="Disordered" evidence="1">
    <location>
        <begin position="1"/>
        <end position="24"/>
    </location>
</feature>
<dbReference type="PANTHER" id="PTHR43792:SF1">
    <property type="entry name" value="N-ACETYLTRANSFERASE DOMAIN-CONTAINING PROTEIN"/>
    <property type="match status" value="1"/>
</dbReference>
<feature type="domain" description="N-acetyltransferase" evidence="2">
    <location>
        <begin position="30"/>
        <end position="174"/>
    </location>
</feature>
<dbReference type="PANTHER" id="PTHR43792">
    <property type="entry name" value="GNAT FAMILY, PUTATIVE (AFU_ORTHOLOGUE AFUA_3G00765)-RELATED-RELATED"/>
    <property type="match status" value="1"/>
</dbReference>
<evidence type="ECO:0000313" key="3">
    <source>
        <dbReference type="EMBL" id="PYI57289.1"/>
    </source>
</evidence>
<dbReference type="EMBL" id="QJVJ01000001">
    <property type="protein sequence ID" value="PYI57289.1"/>
    <property type="molecule type" value="Genomic_DNA"/>
</dbReference>
<organism evidence="3 4">
    <name type="scientific">Paenibacillus flagellatus</name>
    <dbReference type="NCBI Taxonomy" id="2211139"/>
    <lineage>
        <taxon>Bacteria</taxon>
        <taxon>Bacillati</taxon>
        <taxon>Bacillota</taxon>
        <taxon>Bacilli</taxon>
        <taxon>Bacillales</taxon>
        <taxon>Paenibacillaceae</taxon>
        <taxon>Paenibacillus</taxon>
    </lineage>
</organism>
<reference evidence="3 4" key="1">
    <citation type="submission" date="2018-05" db="EMBL/GenBank/DDBJ databases">
        <title>Paenibacillus flagellatus sp. nov., isolated from selenium mineral soil.</title>
        <authorList>
            <person name="Dai X."/>
        </authorList>
    </citation>
    <scope>NUCLEOTIDE SEQUENCE [LARGE SCALE GENOMIC DNA]</scope>
    <source>
        <strain evidence="3 4">DXL2</strain>
    </source>
</reference>
<accession>A0A2V5KCF4</accession>